<dbReference type="Gene3D" id="3.30.559.10">
    <property type="entry name" value="Chloramphenicol acetyltransferase-like domain"/>
    <property type="match status" value="6"/>
</dbReference>
<evidence type="ECO:0000256" key="5">
    <source>
        <dbReference type="ARBA" id="ARBA00022598"/>
    </source>
</evidence>
<dbReference type="CDD" id="cd05930">
    <property type="entry name" value="A_NRPS"/>
    <property type="match status" value="3"/>
</dbReference>
<dbReference type="Gene3D" id="1.10.1200.10">
    <property type="entry name" value="ACP-like"/>
    <property type="match status" value="6"/>
</dbReference>
<dbReference type="Gene3D" id="2.30.38.10">
    <property type="entry name" value="Luciferase, Domain 3"/>
    <property type="match status" value="5"/>
</dbReference>
<dbReference type="PROSITE" id="PS50075">
    <property type="entry name" value="CARRIER"/>
    <property type="match status" value="6"/>
</dbReference>
<evidence type="ECO:0000313" key="9">
    <source>
        <dbReference type="Proteomes" id="UP000217257"/>
    </source>
</evidence>
<dbReference type="CDD" id="cd19531">
    <property type="entry name" value="LCL_NRPS-like"/>
    <property type="match status" value="5"/>
</dbReference>
<dbReference type="PANTHER" id="PTHR45527">
    <property type="entry name" value="NONRIBOSOMAL PEPTIDE SYNTHETASE"/>
    <property type="match status" value="1"/>
</dbReference>
<evidence type="ECO:0000256" key="3">
    <source>
        <dbReference type="ARBA" id="ARBA00022450"/>
    </source>
</evidence>
<dbReference type="Gene3D" id="3.30.300.30">
    <property type="match status" value="6"/>
</dbReference>
<dbReference type="Gene3D" id="3.40.50.980">
    <property type="match status" value="10"/>
</dbReference>
<dbReference type="FunFam" id="1.10.1200.10:FF:000005">
    <property type="entry name" value="Nonribosomal peptide synthetase 1"/>
    <property type="match status" value="5"/>
</dbReference>
<dbReference type="PROSITE" id="PS00012">
    <property type="entry name" value="PHOSPHOPANTETHEINE"/>
    <property type="match status" value="6"/>
</dbReference>
<dbReference type="Pfam" id="PF00501">
    <property type="entry name" value="AMP-binding"/>
    <property type="match status" value="6"/>
</dbReference>
<keyword evidence="3" id="KW-0596">Phosphopantetheine</keyword>
<dbReference type="FunFam" id="3.30.300.30:FF:000010">
    <property type="entry name" value="Enterobactin synthetase component F"/>
    <property type="match status" value="5"/>
</dbReference>
<reference evidence="8 9" key="1">
    <citation type="submission" date="2017-06" db="EMBL/GenBank/DDBJ databases">
        <title>Sequencing and comparative analysis of myxobacterial genomes.</title>
        <authorList>
            <person name="Rupp O."/>
            <person name="Goesmann A."/>
            <person name="Sogaard-Andersen L."/>
        </authorList>
    </citation>
    <scope>NUCLEOTIDE SEQUENCE [LARGE SCALE GENOMIC DNA]</scope>
    <source>
        <strain evidence="8 9">DSM 52655</strain>
    </source>
</reference>
<dbReference type="FunFam" id="3.30.559.10:FF:000012">
    <property type="entry name" value="Non-ribosomal peptide synthetase"/>
    <property type="match status" value="5"/>
</dbReference>
<evidence type="ECO:0000256" key="6">
    <source>
        <dbReference type="SAM" id="MobiDB-lite"/>
    </source>
</evidence>
<dbReference type="FunFam" id="3.40.50.980:FF:000001">
    <property type="entry name" value="Non-ribosomal peptide synthetase"/>
    <property type="match status" value="5"/>
</dbReference>
<dbReference type="NCBIfam" id="NF003417">
    <property type="entry name" value="PRK04813.1"/>
    <property type="match status" value="6"/>
</dbReference>
<dbReference type="InterPro" id="IPR036736">
    <property type="entry name" value="ACP-like_sf"/>
</dbReference>
<dbReference type="EMBL" id="CP022098">
    <property type="protein sequence ID" value="ATB41109.1"/>
    <property type="molecule type" value="Genomic_DNA"/>
</dbReference>
<feature type="domain" description="Carrier" evidence="7">
    <location>
        <begin position="1003"/>
        <end position="1078"/>
    </location>
</feature>
<dbReference type="Gene3D" id="3.30.559.30">
    <property type="entry name" value="Nonribosomal peptide synthetase, condensation domain"/>
    <property type="match status" value="6"/>
</dbReference>
<dbReference type="CDD" id="cd12117">
    <property type="entry name" value="A_NRPS_Srf_like"/>
    <property type="match status" value="2"/>
</dbReference>
<dbReference type="InterPro" id="IPR020806">
    <property type="entry name" value="PKS_PP-bd"/>
</dbReference>
<organism evidence="8 9">
    <name type="scientific">Cystobacter fuscus</name>
    <dbReference type="NCBI Taxonomy" id="43"/>
    <lineage>
        <taxon>Bacteria</taxon>
        <taxon>Pseudomonadati</taxon>
        <taxon>Myxococcota</taxon>
        <taxon>Myxococcia</taxon>
        <taxon>Myxococcales</taxon>
        <taxon>Cystobacterineae</taxon>
        <taxon>Archangiaceae</taxon>
        <taxon>Cystobacter</taxon>
    </lineage>
</organism>
<dbReference type="PANTHER" id="PTHR45527:SF1">
    <property type="entry name" value="FATTY ACID SYNTHASE"/>
    <property type="match status" value="1"/>
</dbReference>
<feature type="region of interest" description="Disordered" evidence="6">
    <location>
        <begin position="6313"/>
        <end position="6333"/>
    </location>
</feature>
<dbReference type="Pfam" id="PF00975">
    <property type="entry name" value="Thioesterase"/>
    <property type="match status" value="1"/>
</dbReference>
<accession>A0A250JB24</accession>
<dbReference type="InterPro" id="IPR042099">
    <property type="entry name" value="ANL_N_sf"/>
</dbReference>
<dbReference type="GO" id="GO:0016874">
    <property type="term" value="F:ligase activity"/>
    <property type="evidence" value="ECO:0007669"/>
    <property type="project" value="UniProtKB-KW"/>
</dbReference>
<dbReference type="GO" id="GO:0043041">
    <property type="term" value="P:amino acid activation for nonribosomal peptide biosynthetic process"/>
    <property type="evidence" value="ECO:0007669"/>
    <property type="project" value="TreeGrafter"/>
</dbReference>
<name>A0A250JB24_9BACT</name>
<dbReference type="NCBIfam" id="TIGR01733">
    <property type="entry name" value="AA-adenyl-dom"/>
    <property type="match status" value="6"/>
</dbReference>
<evidence type="ECO:0000313" key="8">
    <source>
        <dbReference type="EMBL" id="ATB41109.1"/>
    </source>
</evidence>
<evidence type="ECO:0000256" key="1">
    <source>
        <dbReference type="ARBA" id="ARBA00001957"/>
    </source>
</evidence>
<dbReference type="GO" id="GO:0072330">
    <property type="term" value="P:monocarboxylic acid biosynthetic process"/>
    <property type="evidence" value="ECO:0007669"/>
    <property type="project" value="UniProtKB-ARBA"/>
</dbReference>
<dbReference type="FunFam" id="2.30.38.10:FF:000001">
    <property type="entry name" value="Non-ribosomal peptide synthetase PvdI"/>
    <property type="match status" value="4"/>
</dbReference>
<dbReference type="GO" id="GO:0005829">
    <property type="term" value="C:cytosol"/>
    <property type="evidence" value="ECO:0007669"/>
    <property type="project" value="TreeGrafter"/>
</dbReference>
<dbReference type="SUPFAM" id="SSF56801">
    <property type="entry name" value="Acetyl-CoA synthetase-like"/>
    <property type="match status" value="6"/>
</dbReference>
<evidence type="ECO:0000256" key="4">
    <source>
        <dbReference type="ARBA" id="ARBA00022553"/>
    </source>
</evidence>
<dbReference type="FunFam" id="3.30.300.30:FF:000015">
    <property type="entry name" value="Nonribosomal peptide synthase SidD"/>
    <property type="match status" value="1"/>
</dbReference>
<keyword evidence="5" id="KW-0436">Ligase</keyword>
<evidence type="ECO:0000256" key="2">
    <source>
        <dbReference type="ARBA" id="ARBA00006432"/>
    </source>
</evidence>
<comment type="similarity">
    <text evidence="2">Belongs to the ATP-dependent AMP-binding enzyme family.</text>
</comment>
<feature type="domain" description="Carrier" evidence="7">
    <location>
        <begin position="2078"/>
        <end position="2153"/>
    </location>
</feature>
<dbReference type="RefSeq" id="WP_095988882.1">
    <property type="nucleotide sequence ID" value="NZ_CP022098.1"/>
</dbReference>
<feature type="domain" description="Carrier" evidence="7">
    <location>
        <begin position="5263"/>
        <end position="5337"/>
    </location>
</feature>
<dbReference type="InterPro" id="IPR023213">
    <property type="entry name" value="CAT-like_dom_sf"/>
</dbReference>
<dbReference type="Gene3D" id="3.40.50.1820">
    <property type="entry name" value="alpha/beta hydrolase"/>
    <property type="match status" value="1"/>
</dbReference>
<dbReference type="InterPro" id="IPR001242">
    <property type="entry name" value="Condensation_dom"/>
</dbReference>
<dbReference type="InterPro" id="IPR045851">
    <property type="entry name" value="AMP-bd_C_sf"/>
</dbReference>
<feature type="domain" description="Carrier" evidence="7">
    <location>
        <begin position="6335"/>
        <end position="6410"/>
    </location>
</feature>
<dbReference type="CDD" id="cd17646">
    <property type="entry name" value="A_NRPS_AB3403-like"/>
    <property type="match status" value="1"/>
</dbReference>
<dbReference type="InterPro" id="IPR029058">
    <property type="entry name" value="AB_hydrolase_fold"/>
</dbReference>
<comment type="cofactor">
    <cofactor evidence="1">
        <name>pantetheine 4'-phosphate</name>
        <dbReference type="ChEBI" id="CHEBI:47942"/>
    </cofactor>
</comment>
<dbReference type="InterPro" id="IPR006162">
    <property type="entry name" value="Ppantetheine_attach_site"/>
</dbReference>
<dbReference type="SUPFAM" id="SSF52777">
    <property type="entry name" value="CoA-dependent acyltransferases"/>
    <property type="match status" value="12"/>
</dbReference>
<feature type="domain" description="Carrier" evidence="7">
    <location>
        <begin position="4190"/>
        <end position="4265"/>
    </location>
</feature>
<dbReference type="SUPFAM" id="SSF53474">
    <property type="entry name" value="alpha/beta-Hydrolases"/>
    <property type="match status" value="1"/>
</dbReference>
<proteinExistence type="inferred from homology"/>
<protein>
    <submittedName>
        <fullName evidence="8">Non-ribosomal peptide synthetase</fullName>
    </submittedName>
</protein>
<dbReference type="SMART" id="SM00824">
    <property type="entry name" value="PKS_TE"/>
    <property type="match status" value="1"/>
</dbReference>
<dbReference type="Pfam" id="PF00668">
    <property type="entry name" value="Condensation"/>
    <property type="match status" value="6"/>
</dbReference>
<feature type="domain" description="Carrier" evidence="7">
    <location>
        <begin position="3137"/>
        <end position="3212"/>
    </location>
</feature>
<dbReference type="FunFam" id="3.40.50.980:FF:000002">
    <property type="entry name" value="Enterobactin synthetase component F"/>
    <property type="match status" value="1"/>
</dbReference>
<dbReference type="Pfam" id="PF13193">
    <property type="entry name" value="AMP-binding_C"/>
    <property type="match status" value="6"/>
</dbReference>
<dbReference type="InterPro" id="IPR010071">
    <property type="entry name" value="AA_adenyl_dom"/>
</dbReference>
<dbReference type="FunFam" id="1.10.1200.10:FF:000016">
    <property type="entry name" value="Non-ribosomal peptide synthase"/>
    <property type="match status" value="1"/>
</dbReference>
<dbReference type="SUPFAM" id="SSF47336">
    <property type="entry name" value="ACP-like"/>
    <property type="match status" value="6"/>
</dbReference>
<dbReference type="InterPro" id="IPR009081">
    <property type="entry name" value="PP-bd_ACP"/>
</dbReference>
<dbReference type="FunFam" id="3.30.559.30:FF:000001">
    <property type="entry name" value="Non-ribosomal peptide synthetase"/>
    <property type="match status" value="1"/>
</dbReference>
<dbReference type="Pfam" id="PF00550">
    <property type="entry name" value="PP-binding"/>
    <property type="match status" value="6"/>
</dbReference>
<dbReference type="InterPro" id="IPR020845">
    <property type="entry name" value="AMP-binding_CS"/>
</dbReference>
<dbReference type="InterPro" id="IPR020802">
    <property type="entry name" value="TesA-like"/>
</dbReference>
<gene>
    <name evidence="8" type="ORF">CYFUS_006571</name>
</gene>
<dbReference type="Proteomes" id="UP000217257">
    <property type="component" value="Chromosome"/>
</dbReference>
<dbReference type="GO" id="GO:0044550">
    <property type="term" value="P:secondary metabolite biosynthetic process"/>
    <property type="evidence" value="ECO:0007669"/>
    <property type="project" value="UniProtKB-ARBA"/>
</dbReference>
<dbReference type="KEGG" id="cfus:CYFUS_006571"/>
<dbReference type="NCBIfam" id="NF004282">
    <property type="entry name" value="PRK05691.1"/>
    <property type="match status" value="7"/>
</dbReference>
<keyword evidence="4" id="KW-0597">Phosphoprotein</keyword>
<evidence type="ECO:0000259" key="7">
    <source>
        <dbReference type="PROSITE" id="PS50075"/>
    </source>
</evidence>
<feature type="compositionally biased region" description="Basic and acidic residues" evidence="6">
    <location>
        <begin position="6314"/>
        <end position="6329"/>
    </location>
</feature>
<dbReference type="FunFam" id="3.40.50.12780:FF:000012">
    <property type="entry name" value="Non-ribosomal peptide synthetase"/>
    <property type="match status" value="5"/>
</dbReference>
<dbReference type="SMART" id="SM00823">
    <property type="entry name" value="PKS_PP"/>
    <property type="match status" value="5"/>
</dbReference>
<dbReference type="PROSITE" id="PS00455">
    <property type="entry name" value="AMP_BINDING"/>
    <property type="match status" value="6"/>
</dbReference>
<dbReference type="GO" id="GO:0031177">
    <property type="term" value="F:phosphopantetheine binding"/>
    <property type="evidence" value="ECO:0007669"/>
    <property type="project" value="InterPro"/>
</dbReference>
<dbReference type="InterPro" id="IPR025110">
    <property type="entry name" value="AMP-bd_C"/>
</dbReference>
<dbReference type="InterPro" id="IPR001031">
    <property type="entry name" value="Thioesterase"/>
</dbReference>
<dbReference type="InterPro" id="IPR000873">
    <property type="entry name" value="AMP-dep_synth/lig_dom"/>
</dbReference>
<dbReference type="Gene3D" id="3.40.50.12780">
    <property type="entry name" value="N-terminal domain of ligase-like"/>
    <property type="match status" value="1"/>
</dbReference>
<sequence>MSNKNPPSDASTLEQKRALLRKALSARAEQARTAPLSFGQQRLWFMDTLEPGGSAYNIPAALRLTGRLDADALERGLREVIHRHESLRTRIVEVNGQPSQQVSTAFAFSLPVTDLGGMEPRAREAEVRRRAELEAKKPFNLSQPPMLRAELLRLGPDEHVLLITMHHIASDAWSTDVLVRELGQLYQAFTAGQPAPLPPLPIQYADFARWQRERLSGARLEGLVAHWREQLGAEPVLLQLPTDRPRSARPSAAGAFHTFQVPAPLAESLRALSRQQNVTLYMVLLAAFKVLLHRYTDVPRVLVGSPIAGRNRLETEQLIGFFVNMLSLSTDLSGNPTFRELLERVRRVTVAAFEHQELPFEQLVEAVQPDRRDGGNPLFEVVFHMDAPPLAGRLLGEVEARLLEFERGTSKFDVTLSMMEGGQELVGTLEYRTSLFDEATIARMAGHYLRVLEAVVARPETRIEAIPLLSGPERQQLLSGWNDTATDAPLDVCVPALFEAQAAQVPQAIAVTDGTRALTYEELNRQANRLAHYLRSLGVGPDVPVGLHLERSVEQLVGLLAVLKAGGAYVPLEPSYPKGRLAHVITEARMPVVLSRLSLAERLPEVAVQALYLDAMEEELGYESDANPEPLAQPGNLAYILYTSGSTGRPKGVMIAHQGLVNYLHWGLGYYGSGGQGAPVQSPLSFDLTVTSLLTPLLSGKRVVLCDEQASGTGLASWLRADSDFSLLKLTPAHLTLLEHELTPESAAGSARVLVIGGEALSAEQLEFWRTHAPATRLINEYGPTETVVGCCIHEVPAGGTLQGQVPIGRPIANTQLYVLNRAMEPVPVGVPGELYIGGVGVARGYADRPELTAERFVPDPFSRTPGARLYRTGDLVRYLRDGTLVFLGRIDHQVKIRGFRIELEEIETVLAGAPGVRECAVITVEKKQGDPALVAFAALDGATQGAERRLIEHLKGQLPPYMVPSFLQLLEELPLTSNGKVDRRALASRALDARPVEEGLAPPQTPTEELLASIWAQVLGHDRIGRNQSFFEIGGHSLRAIQVLSQLRKVFQVEIPLRVLFETPTLAGLARHIDVARRAADELPLPPVSHAPRDGRLPLSFAQQRLWFLTQLEPDSAMYNIPAALHLQGPLKSEVLEQAFTEVVRRHEALRTTFEHDDGEPFQRIHPEMPFALHPVDLTELPQPRRFDEAIRLGSADASRPFDLRTGPLLRALLYRLDAQEHVLLVNMHHIVSDGWSIGVLIQEVSALYNGLVNGQTPRLEPLTFQYADYAAWQRSWIQGSLLDSQLAYWRTRLDGELPVLNLPTDRPRPSVQTYRGETLSVTVEPALLEELRRLGQRSGTTLFMTLLAAFKVLLHRYSGQEDIVLGVPVAGRAQAEFQGLIGFFVNTLPIRSDLSGAPSFQALLERIRATTLEAYAHQDVPFEKLVEVFQPERSLSHSPLFQAVFTMDNASTSVIELQGLTWRPLLLENHTAKFDLTLAVAEAADSLTFNLEFNSDLFDASTMERLLAHYRTLLAAVTADAAQPISTLPMLTREEQHQLVTEWNQTAHPLPARCAHELIAEQARATPDAIAAVSGAERVTYAQLDERSRQLAAVVLRAGVAADDLVLLLADRGIDLLSAVVGIFYAGGAYIPLNPKHPVSRHLEFLQQSRSRIIVVSRAYALVAQELAHAAGAAQPRVIVIEDVLEAAPVALVPSRPARLSDLAYVFFTSGSTGTPKGAMIEHLGMLNHLSAKNHDLGLKAGDAVVQNASQCFDISVWQMLCPLLVGGRTVIVDDEVASDAGALLRAVDSNGVSIFETVPSMLRAMLEVLEALPPAERPRFQSLRWLISNAEALPPELCQRWFQLYPHIPMINTYGATECSDDTNHFHILQAPKTDMPYMPLGRRLINIRLYIVDAQLNPVPIGVPGEICLAGISVGRGYLNDPERTAKAYITDPFVPEPTRLYRTGDIGRYHADGQIEFLGRRDHQVKIRGYRIELGEIEAALLDAPGVNNGVVVVRGESGGTPRLVAYVVPEAGASPQPAQLKEHIKARLPEYMVPSAFVLMEALPLNSNGKVDRRRLPAPTVADQATSEEFVAPRTQAEELLAGIFAQVLHTERVGAFDNFFELGGHSLLATQIVSRVRRMFQVELPIRALFEAPTVAALAERVEIARRAVALPVPPPLKPAARDQVLPLSFSQQRLWFLDQLEPGSASYNMPVAVRISGPLDGARLEQSLDAVVQRHEALRTHFLVRDGQPYQHIEPTLHVPLEQVDLSALGGAEQEATLQQALLDAAARPFELTRAPLLHTVLYRLAANTHVLLLNLHHIITDGWSEGILVEEVGAFYRAFTSGTEPALPPLPIQYADFSLWQREYLQGPVLEAQLGYWRKQLEALPTLELPTDRPRPVVRRHRGAQLPVELPAALTRALDELSRREGVTLFMTLLAGFQTLLSRYSGQEDIAVGTPIANRNQAELEGLIGFFVNTLVLRTRLSGEPTVRTLLERVRETTLGAYAHQELPFEQLVEELAPRRDLGRPPLFQVMFVLQNAALRLPALPGLEFAFQDLDTSTAKFDLLLSLGEGPEGLTGFIEYDTDLFDEGTIRRMAGHLRLLLEAAVADPEQRVSALPILDEAERHRLLVEWNATSSVYPREASLPSLFEAQVARTPDAVAVEFEGARLTYRELEARANQLAHHLVARGVTPGAHVGLFVERSLEMVVGILAVLKAGAVYVPLDPAYPHERLSFMMEDTRMALLLIQERLRAKLPAHGVEVVCLDTGWEEFSTRPQVSPGIDTPAEALAYIMYTSGSTGRPKGVCVPHRAVVRLVVGSSYARWGAREVVLQAASPSFDASTFELWGSLLHGARLVVAPAQALSLEELARLLTRHEVTTLWLTAALFEQMVAEQPEVLGRVRQVLAGGDVLPPARVREHLARGGMLINGYGPTEVTTFTCCHVMTDPAQVGHSVPIGRPIGNTRVYLLDKYLRPVPTGVPGELFAGGDGLAWGYLERPDLTAERFIPDPFSGLPGARLYRTGDLARYLPDGTIQFLGRRDTQVKVRGFRVEPGEIESALVRHPAIREVVVVAVGEALDDKRLVAYVVPWKPEEMPEARALREFLQQSLPAYMVPSAFVRLASLPLTPNGKVDRKALPSLDGVGSENLQRTAPRTPTERMLAELWRQVLDVREVGLEDNFFELGGHSLMATQVVSHLRKSLGIELPLRVLFEAPRLEELATRIEQRVGTGAATEPALVAVARTGDLPLSYAQQRLWFLEQLAPGGASYHIPALVRMRGQLDRRALEQSLEVLVQHHESFRTSFVSVDGQPVQRIAATVPFQVRWEDLRALPSDVRESRARAAGIAYAEQPFDLKQAPLLRAAVLELAEDDHILLLCMHHIISDGWSIGVLVRELTDVYRALAEGHSPRLPELPIQYADFAVWQREYLRGSSLAAQLDYWRNQLTGAPPLLELPTDRPRPAVQTQRGAQLSLTIPADLLRSLHTVSREEEATLFMTLLTAFNVLLARYSRQQDIVVGTPIANRNRAELEGLIGFFVNTLALRTDLSGNPTFRQLLARVRETALSAYAHQDLPFERLVEVLQPQRDLGWSPIFQVLFALQNAPFEPIAMPGLTCGYMEPEGNTAKFDLTLTAVEASEGLTLVAEYNLDLFDAATIQRMLEHYQRLLESLVRAPEQRIHEVELLSAGERQQLRAWNETQQPLVAELLLHELFEHQAARTPQALAVSQGDVRLTYQELDARAESLAAWLQAQGVGRETPVGVLLERSPEYLITLLAILKAGGAYLTMDPANPRERIAYMLRDAGAPLVLTRDGWGEGTPPEGVRVVSWREGASRWGSGGGLRAKPVRRTLEELAYVIYTSGSTGQPKGVLVPHRGAVNLAGWYRATVELAPGDRTTLTFGTGFDGTILDVWPSLVSGATICIPDDEARLAPARLVEWLREQRISVSMLPTPMAAAVANEPGATSLGLRYLLAGGDALPDVSASPLAQRLFNLYGPTEITVCATAMPLARLRPGVSPPPIGSPIWNTAVYLLDERLQPVPVGVPGEMYIGGTGVARGYLSRPGLTAERFLPDPFSTTPGARMYRTGDIARYLPDGRLMFMGRADHQVKLRGFRIELQEIEAALRDQPQVREAVVLLNERGGKHLAAYVVTDAPEHFPEDAVRAALQRRLPAYMVPSVFVPMDKLPLTLSGKIDRKALLELKPTTPAADASPLTAIEQQLADIWREVLGVQEVGARDSFFMLGGHSLLATRVVSQVRSTFQIELPIRSLFEHPTLRESAAVVEAALATRNAPKAPPLTRAATGVTSPLSYAQQRMWFVDQLQPGNPAYNVPGALRLSGPLDTERLLSCLRDIEQRHELLRTTFQTVGHGAVQVVHPDCRLSLPVEDLRSVPREQREVEVQQRAREELRHAFDLAAGPLVRTRLLRLEDTEHVLLINMHHIVSDGWSMGILIRELSTLYAAAVSGTAASLPELPLQYRDYALWQQSWLKGEVLESQLAWWREALGEAPPVLELPTDRPRPTAMDSSGRTQTLTLSPELSERLRALSRQEGATLFMTLLSAFHVLLHRYTGQEDMVVGTSIAGRTHAELESLIGPFLNLLPIRTRFRSDESFQQLLQRVRRNTLGAYAHQEVPFEKLVEALVKERDTSRAPLAQVMFVLLNVPMPELELAGLKLEPLMLPGETSKVDMTFVFDETREGLVGSLEYSTALFNDDTISRLLEHYRTLLESIVSAPGERLQALPMLTAAERELILRGWNHVPRLEPTASLSDGARISIDTPVARLFEAQAARTPEALAIENGDVSLTYRQLNEAANRLAHMLRQDYQLQPGEPVGMMLDRSERAIIAMLAILKAGGAYVPLDPGYSSDRIQYMLDDVRPRTLLIESQYMYELPDFEGNLFALDLQLDTLATPETNPEPVNGPDDLAYILYTSGSTGRPKGVSIPHKAIARLVSDTNYVPVRSDDRFAQLATITFDAATFEIWGALVHGARVSILSKEVLLSPEVFAAEIARRGLTVMFITSALFNQVVQRVPGVFRSLRTVLVGGDVVDPRWVREVFRAGPPERLLNVYGPTECTTFALWYPIRPDFTGNVLPIGRPIAHTSVYVLDAALHPVPAGIPGELYLGGPGLAHGYWNAPELSAQKFVPNPFPEGLSERLYRTGDLVRFLPEGDIEFLGRFDNQIKIRGFRVELGEIETALRAHPSLAEAAVLLRTSAEGLKQLIAYVLPRPGETPTVVQLRDFLQQSLPDYMLPAAFVLLDRMPMTATGKVDRKALPEPDSARLELGGSYEAPRDDVERIITEVWGEVLGLERVGIRDNYFALGGDSILSIRVLALLKERGLNVSLMQLFTQKTVAELAAGLKLEPTSAVEQGSGPPARSAPFSLIDEEDRRRLPSDVVDAYPLSMLQAGMFFHSGFDGSAAYHDIFSYRVHCPYAYGKLVEALREVVAAHAVLRTSFHLTGFRQLLQCVHEQVELPVSEGDLTGLAADQQDAAIRAWLESEKQRGFDWSEAPLLRARVFRLGVEDFEICLSFHHALLDGWSFTRMLSELLTRYHAKVSGSVPVLPAPSPVTYRDYIRLEREALGSPECHAFWKRYLDGFTFVHVPRPPVAPASGSRQSLWRLLPLGETLSTGLTRLAGTWGLPLKSLLLAAHGRVLGLLSGQRDVVSGIITNGRLEEAQGEEVLGLHLNTVPWRLRLGGGSWKALAEAAFEAEQQLMSHRRFPLAQIQRELGGQPLFETAFNFLHFHQLSEDLRDFEGLEVVEGLSFTETNFTLAATFNVNPRTQGLELSLEGASTELTQAQLERFARYYVRCLEEMVSQPEAPHARAVLLPEEERQELLVGWNRTEVALPTTVWVHAEIEAQVERSPDAIAVTFEGAHLTYRELNQRANQLAHHLRARGVGPESRVGLCMERSLELVVAILGVLKAGGAYVPLDPQYPEERLRYMFADSGVSLLLTQERLRSRLPPLDAEILGLDSDWPRIARESGENPGVPLVGEHLAYMIYTSGSTGMPKGAMNTHAGLYNRVRWMQDAYRLKPDDCVLQKTPFSFDVSVWEFIWPLMTGARLLVARPGGHQDPAYLVELIQRERVTTLHFVPSMLHFFLEEPGSERCGSLRRILCSGEALPLEMQQRCATRLSCELHNLYGPTEAAIDVTAWHCEPGHGLSTIPIGKPIDNIRIHLLDPMLNPVPVGVPGELYIGGIGLARGYLHRPELTATAFVPDPFATRPGERLYRTGDLARYMPNGDIEYLGRIDHQVKLRGFRIELGEIETALVAYPGVREAVVLAREDVPGDKRLVAYLVCDPSLPEALEPLRAALRARLPEYMVPSAFIRLEAMPVTPNGKLDRRALPAPERRDSPRAAPVAPRTEWEARLLELWTRLLKMPGLGVEDSFFEVGGNSLLALQLIATLREEQDFHLPVGAILEAPTIAALARRIEQGAEANRPTPLVRLQAEGQRPPLFLVHPVGGGVSAYNVLSRLLGSGQPVYAFQAPELETGEAPRLELSELAAHYREALEQVWPEGPVLLGGWSFGGIVAYEMARQLEAKGRTVAMVALLDSNVLSNLTAEALDEAELFRHFVVDLLGPGIERLAAEAPHLDALAGEERLAYLRERAVALGLLSPALSLKRLEQIYRVFTSNLRAGMRYEPRGYSRELVLLQAMDAPAAQKARQLEGWRQASQGALRVVEVPGEHYTVLEQPQVIQVARELGAAIERSLATVTKQQALSGGQDE</sequence>